<dbReference type="EMBL" id="BMAW01085301">
    <property type="protein sequence ID" value="GFU42302.1"/>
    <property type="molecule type" value="Genomic_DNA"/>
</dbReference>
<keyword evidence="2" id="KW-1185">Reference proteome</keyword>
<accession>A0A8X6QS74</accession>
<organism evidence="1 2">
    <name type="scientific">Nephila pilipes</name>
    <name type="common">Giant wood spider</name>
    <name type="synonym">Nephila maculata</name>
    <dbReference type="NCBI Taxonomy" id="299642"/>
    <lineage>
        <taxon>Eukaryota</taxon>
        <taxon>Metazoa</taxon>
        <taxon>Ecdysozoa</taxon>
        <taxon>Arthropoda</taxon>
        <taxon>Chelicerata</taxon>
        <taxon>Arachnida</taxon>
        <taxon>Araneae</taxon>
        <taxon>Araneomorphae</taxon>
        <taxon>Entelegynae</taxon>
        <taxon>Araneoidea</taxon>
        <taxon>Nephilidae</taxon>
        <taxon>Nephila</taxon>
    </lineage>
</organism>
<comment type="caution">
    <text evidence="1">The sequence shown here is derived from an EMBL/GenBank/DDBJ whole genome shotgun (WGS) entry which is preliminary data.</text>
</comment>
<dbReference type="AlphaFoldDB" id="A0A8X6QS74"/>
<evidence type="ECO:0000313" key="2">
    <source>
        <dbReference type="Proteomes" id="UP000887013"/>
    </source>
</evidence>
<protein>
    <submittedName>
        <fullName evidence="1">Uncharacterized protein</fullName>
    </submittedName>
</protein>
<gene>
    <name evidence="1" type="ORF">NPIL_552601</name>
</gene>
<sequence length="97" mass="10829">MTASYSKLKFNSLYPPWLVDYLPFASDITPFKINIAEKVDTVTPSRIYCTSLVSQFHVDGVEDASTVDVPNVPPRRSVSTPLSIVFLRLSQITSHPD</sequence>
<dbReference type="Proteomes" id="UP000887013">
    <property type="component" value="Unassembled WGS sequence"/>
</dbReference>
<proteinExistence type="predicted"/>
<name>A0A8X6QS74_NEPPI</name>
<evidence type="ECO:0000313" key="1">
    <source>
        <dbReference type="EMBL" id="GFU42302.1"/>
    </source>
</evidence>
<reference evidence="1" key="1">
    <citation type="submission" date="2020-08" db="EMBL/GenBank/DDBJ databases">
        <title>Multicomponent nature underlies the extraordinary mechanical properties of spider dragline silk.</title>
        <authorList>
            <person name="Kono N."/>
            <person name="Nakamura H."/>
            <person name="Mori M."/>
            <person name="Yoshida Y."/>
            <person name="Ohtoshi R."/>
            <person name="Malay A.D."/>
            <person name="Moran D.A.P."/>
            <person name="Tomita M."/>
            <person name="Numata K."/>
            <person name="Arakawa K."/>
        </authorList>
    </citation>
    <scope>NUCLEOTIDE SEQUENCE</scope>
</reference>